<evidence type="ECO:0000313" key="5">
    <source>
        <dbReference type="EMBL" id="MBN3288618.1"/>
    </source>
</evidence>
<comment type="subcellular location">
    <subcellularLocation>
        <location evidence="1">Secreted</location>
    </subcellularLocation>
</comment>
<evidence type="ECO:0000256" key="2">
    <source>
        <dbReference type="ARBA" id="ARBA00022525"/>
    </source>
</evidence>
<evidence type="ECO:0000313" key="6">
    <source>
        <dbReference type="Proteomes" id="UP001166093"/>
    </source>
</evidence>
<feature type="non-terminal residue" evidence="5">
    <location>
        <position position="216"/>
    </location>
</feature>
<dbReference type="PANTHER" id="PTHR46698">
    <property type="entry name" value="CROSSVEINLESS 2"/>
    <property type="match status" value="1"/>
</dbReference>
<feature type="non-terminal residue" evidence="5">
    <location>
        <position position="1"/>
    </location>
</feature>
<dbReference type="Proteomes" id="UP001166093">
    <property type="component" value="Unassembled WGS sequence"/>
</dbReference>
<evidence type="ECO:0000259" key="4">
    <source>
        <dbReference type="PROSITE" id="PS51233"/>
    </source>
</evidence>
<accession>A0ABS2YQ77</accession>
<dbReference type="InterPro" id="IPR052424">
    <property type="entry name" value="Kielin_Chordin-BMP_Reg"/>
</dbReference>
<dbReference type="PROSITE" id="PS51233">
    <property type="entry name" value="VWFD"/>
    <property type="match status" value="1"/>
</dbReference>
<dbReference type="PANTHER" id="PTHR46698:SF2">
    <property type="entry name" value="KIELIN_CHORDIN-LIKE PROTEIN"/>
    <property type="match status" value="1"/>
</dbReference>
<organism evidence="5 6">
    <name type="scientific">Polyodon spathula</name>
    <name type="common">North American paddlefish</name>
    <name type="synonym">Squalus spathula</name>
    <dbReference type="NCBI Taxonomy" id="7913"/>
    <lineage>
        <taxon>Eukaryota</taxon>
        <taxon>Metazoa</taxon>
        <taxon>Chordata</taxon>
        <taxon>Craniata</taxon>
        <taxon>Vertebrata</taxon>
        <taxon>Euteleostomi</taxon>
        <taxon>Actinopterygii</taxon>
        <taxon>Chondrostei</taxon>
        <taxon>Acipenseriformes</taxon>
        <taxon>Polyodontidae</taxon>
        <taxon>Polyodon</taxon>
    </lineage>
</organism>
<feature type="domain" description="VWFD" evidence="4">
    <location>
        <begin position="1"/>
        <end position="127"/>
    </location>
</feature>
<dbReference type="SMART" id="SM00832">
    <property type="entry name" value="C8"/>
    <property type="match status" value="1"/>
</dbReference>
<protein>
    <submittedName>
        <fullName evidence="5">KCP protein</fullName>
    </submittedName>
</protein>
<sequence length="216" mass="24071">KGVSWTKEVTVLIGDVVVQLLQNWVVVVDYQTVTLPFLKEPYIYIERKTNTILLNTNIGVKVLWDGKTHLEVSVPGTYKGHMCGLCGNFNNYPQDDMRIRTGQIVLSEAAFGNSWKVTENQTNAHCTDGEDIDPCKEAGYRARKEGNAKCKILKSKVFERCHNVVLPEMFFASCVYDLCACGSNGDDCLCDALEAYASECRESGVILQWRSPALCG</sequence>
<gene>
    <name evidence="5" type="primary">Kcp_3</name>
    <name evidence="5" type="ORF">GTO93_0006213</name>
</gene>
<keyword evidence="6" id="KW-1185">Reference proteome</keyword>
<evidence type="ECO:0000256" key="1">
    <source>
        <dbReference type="ARBA" id="ARBA00004613"/>
    </source>
</evidence>
<dbReference type="InterPro" id="IPR001846">
    <property type="entry name" value="VWF_type-D"/>
</dbReference>
<keyword evidence="3" id="KW-0732">Signal</keyword>
<reference evidence="5" key="1">
    <citation type="journal article" date="2021" name="Cell">
        <title>Tracing the genetic footprints of vertebrate landing in non-teleost ray-finned fishes.</title>
        <authorList>
            <person name="Bi X."/>
            <person name="Wang K."/>
            <person name="Yang L."/>
            <person name="Pan H."/>
            <person name="Jiang H."/>
            <person name="Wei Q."/>
            <person name="Fang M."/>
            <person name="Yu H."/>
            <person name="Zhu C."/>
            <person name="Cai Y."/>
            <person name="He Y."/>
            <person name="Gan X."/>
            <person name="Zeng H."/>
            <person name="Yu D."/>
            <person name="Zhu Y."/>
            <person name="Jiang H."/>
            <person name="Qiu Q."/>
            <person name="Yang H."/>
            <person name="Zhang Y.E."/>
            <person name="Wang W."/>
            <person name="Zhu M."/>
            <person name="He S."/>
            <person name="Zhang G."/>
        </authorList>
    </citation>
    <scope>NUCLEOTIDE SEQUENCE</scope>
    <source>
        <strain evidence="5">Pddl_001</strain>
    </source>
</reference>
<evidence type="ECO:0000256" key="3">
    <source>
        <dbReference type="ARBA" id="ARBA00022729"/>
    </source>
</evidence>
<dbReference type="EMBL" id="JAAWVQ010177153">
    <property type="protein sequence ID" value="MBN3288618.1"/>
    <property type="molecule type" value="Genomic_DNA"/>
</dbReference>
<proteinExistence type="predicted"/>
<comment type="caution">
    <text evidence="5">The sequence shown here is derived from an EMBL/GenBank/DDBJ whole genome shotgun (WGS) entry which is preliminary data.</text>
</comment>
<keyword evidence="2" id="KW-0964">Secreted</keyword>
<name>A0ABS2YQ77_POLSP</name>
<dbReference type="Pfam" id="PF08742">
    <property type="entry name" value="C8"/>
    <property type="match status" value="1"/>
</dbReference>
<dbReference type="Pfam" id="PF00094">
    <property type="entry name" value="VWD"/>
    <property type="match status" value="1"/>
</dbReference>
<dbReference type="InterPro" id="IPR014853">
    <property type="entry name" value="VWF/SSPO/ZAN-like_Cys-rich_dom"/>
</dbReference>